<dbReference type="InterPro" id="IPR050109">
    <property type="entry name" value="HTH-type_TetR-like_transc_reg"/>
</dbReference>
<evidence type="ECO:0000256" key="1">
    <source>
        <dbReference type="ARBA" id="ARBA00023125"/>
    </source>
</evidence>
<dbReference type="SUPFAM" id="SSF48498">
    <property type="entry name" value="Tetracyclin repressor-like, C-terminal domain"/>
    <property type="match status" value="1"/>
</dbReference>
<feature type="DNA-binding region" description="H-T-H motif" evidence="2">
    <location>
        <begin position="33"/>
        <end position="52"/>
    </location>
</feature>
<sequence length="198" mass="21677">MDRRPVGAGDQRREALLRALDELLHETPLDAIAIADISARAGVTRSAFYFYFENKAACVAALCADVYVGGLAAAGHLADEGVPPARRIERMVDDLIASVRERHYLFRAVLEARRTSSGIREMWTGYLESFVAPVAQHIDGERAAGRAPAGPDSQTLARLLLELSDRMLEHLGPEDNPADRLRAQALAVVWLRSIYGVA</sequence>
<dbReference type="Gene3D" id="1.10.10.60">
    <property type="entry name" value="Homeodomain-like"/>
    <property type="match status" value="1"/>
</dbReference>
<dbReference type="PANTHER" id="PTHR30055">
    <property type="entry name" value="HTH-TYPE TRANSCRIPTIONAL REGULATOR RUTR"/>
    <property type="match status" value="1"/>
</dbReference>
<accession>A0ABM7LPL9</accession>
<dbReference type="EMBL" id="AP023356">
    <property type="protein sequence ID" value="BCJ41226.1"/>
    <property type="molecule type" value="Genomic_DNA"/>
</dbReference>
<dbReference type="Proteomes" id="UP000676967">
    <property type="component" value="Chromosome"/>
</dbReference>
<gene>
    <name evidence="4" type="ORF">Aiant_18830</name>
</gene>
<keyword evidence="5" id="KW-1185">Reference proteome</keyword>
<dbReference type="PANTHER" id="PTHR30055:SF184">
    <property type="entry name" value="HTH-TYPE TRANSCRIPTIONAL REGULATOR ETHR"/>
    <property type="match status" value="1"/>
</dbReference>
<protein>
    <submittedName>
        <fullName evidence="4">TetR family transcriptional regulator</fullName>
    </submittedName>
</protein>
<dbReference type="SUPFAM" id="SSF46689">
    <property type="entry name" value="Homeodomain-like"/>
    <property type="match status" value="1"/>
</dbReference>
<proteinExistence type="predicted"/>
<evidence type="ECO:0000313" key="4">
    <source>
        <dbReference type="EMBL" id="BCJ41226.1"/>
    </source>
</evidence>
<dbReference type="InterPro" id="IPR001647">
    <property type="entry name" value="HTH_TetR"/>
</dbReference>
<dbReference type="Pfam" id="PF00440">
    <property type="entry name" value="TetR_N"/>
    <property type="match status" value="1"/>
</dbReference>
<dbReference type="InterPro" id="IPR049397">
    <property type="entry name" value="EthR_C"/>
</dbReference>
<feature type="domain" description="HTH tetR-type" evidence="3">
    <location>
        <begin position="10"/>
        <end position="70"/>
    </location>
</feature>
<dbReference type="PRINTS" id="PR00455">
    <property type="entry name" value="HTHTETR"/>
</dbReference>
<evidence type="ECO:0000259" key="3">
    <source>
        <dbReference type="PROSITE" id="PS50977"/>
    </source>
</evidence>
<keyword evidence="1 2" id="KW-0238">DNA-binding</keyword>
<dbReference type="InterPro" id="IPR009057">
    <property type="entry name" value="Homeodomain-like_sf"/>
</dbReference>
<dbReference type="Gene3D" id="1.10.357.10">
    <property type="entry name" value="Tetracycline Repressor, domain 2"/>
    <property type="match status" value="1"/>
</dbReference>
<dbReference type="PROSITE" id="PS50977">
    <property type="entry name" value="HTH_TETR_2"/>
    <property type="match status" value="1"/>
</dbReference>
<dbReference type="Pfam" id="PF21313">
    <property type="entry name" value="EthR_C"/>
    <property type="match status" value="1"/>
</dbReference>
<organism evidence="4 5">
    <name type="scientific">Actinoplanes ianthinogenes</name>
    <dbReference type="NCBI Taxonomy" id="122358"/>
    <lineage>
        <taxon>Bacteria</taxon>
        <taxon>Bacillati</taxon>
        <taxon>Actinomycetota</taxon>
        <taxon>Actinomycetes</taxon>
        <taxon>Micromonosporales</taxon>
        <taxon>Micromonosporaceae</taxon>
        <taxon>Actinoplanes</taxon>
    </lineage>
</organism>
<evidence type="ECO:0000313" key="5">
    <source>
        <dbReference type="Proteomes" id="UP000676967"/>
    </source>
</evidence>
<dbReference type="InterPro" id="IPR036271">
    <property type="entry name" value="Tet_transcr_reg_TetR-rel_C_sf"/>
</dbReference>
<name>A0ABM7LPL9_9ACTN</name>
<evidence type="ECO:0000256" key="2">
    <source>
        <dbReference type="PROSITE-ProRule" id="PRU00335"/>
    </source>
</evidence>
<reference evidence="4 5" key="1">
    <citation type="submission" date="2020-08" db="EMBL/GenBank/DDBJ databases">
        <title>Whole genome shotgun sequence of Actinoplanes ianthinogenes NBRC 13996.</title>
        <authorList>
            <person name="Komaki H."/>
            <person name="Tamura T."/>
        </authorList>
    </citation>
    <scope>NUCLEOTIDE SEQUENCE [LARGE SCALE GENOMIC DNA]</scope>
    <source>
        <strain evidence="4 5">NBRC 13996</strain>
    </source>
</reference>